<feature type="binding site" evidence="9">
    <location>
        <begin position="43"/>
        <end position="47"/>
    </location>
    <ligand>
        <name>4-amino-2-methyl-5-(diphosphooxymethyl)pyrimidine</name>
        <dbReference type="ChEBI" id="CHEBI:57841"/>
    </ligand>
</feature>
<dbReference type="NCBIfam" id="TIGR00693">
    <property type="entry name" value="thiE"/>
    <property type="match status" value="1"/>
</dbReference>
<gene>
    <name evidence="9 13" type="primary">thiE</name>
    <name evidence="13" type="ORF">MOO45_07630</name>
</gene>
<evidence type="ECO:0000256" key="1">
    <source>
        <dbReference type="ARBA" id="ARBA00005165"/>
    </source>
</evidence>
<evidence type="ECO:0000256" key="10">
    <source>
        <dbReference type="RuleBase" id="RU003826"/>
    </source>
</evidence>
<feature type="binding site" evidence="9">
    <location>
        <position position="99"/>
    </location>
    <ligand>
        <name>Mg(2+)</name>
        <dbReference type="ChEBI" id="CHEBI:18420"/>
    </ligand>
</feature>
<sequence>MMIKFNPQILKAYFICGTQDLLPNTNLLSLVEQALKAGITAFQFRDKGANSQLNADQRLKMAQQLHQLCQDYQVPLIIDDDVRLAQQVHAEGIHVGQTDQNIQQVVDQVQDSMFIGLSCSKTAEILAANSIPQIAYYGCGPIYPTQSKADAAQVIRLSGLKKLVQVAVKPIVAIGGITENDLSAIIQTGAAGSSVISMIAQSSNVNVTVQKMINA</sequence>
<evidence type="ECO:0000256" key="2">
    <source>
        <dbReference type="ARBA" id="ARBA00022679"/>
    </source>
</evidence>
<dbReference type="InterPro" id="IPR034291">
    <property type="entry name" value="TMP_synthase"/>
</dbReference>
<evidence type="ECO:0000256" key="6">
    <source>
        <dbReference type="ARBA" id="ARBA00047334"/>
    </source>
</evidence>
<dbReference type="PANTHER" id="PTHR20857:SF15">
    <property type="entry name" value="THIAMINE-PHOSPHATE SYNTHASE"/>
    <property type="match status" value="1"/>
</dbReference>
<feature type="binding site" evidence="9">
    <location>
        <position position="80"/>
    </location>
    <ligand>
        <name>Mg(2+)</name>
        <dbReference type="ChEBI" id="CHEBI:18420"/>
    </ligand>
</feature>
<comment type="catalytic activity">
    <reaction evidence="6 9 10">
        <text>4-methyl-5-(2-phosphooxyethyl)-thiazole + 4-amino-2-methyl-5-(diphosphooxymethyl)pyrimidine + H(+) = thiamine phosphate + diphosphate</text>
        <dbReference type="Rhea" id="RHEA:22328"/>
        <dbReference type="ChEBI" id="CHEBI:15378"/>
        <dbReference type="ChEBI" id="CHEBI:33019"/>
        <dbReference type="ChEBI" id="CHEBI:37575"/>
        <dbReference type="ChEBI" id="CHEBI:57841"/>
        <dbReference type="ChEBI" id="CHEBI:58296"/>
        <dbReference type="EC" id="2.5.1.3"/>
    </reaction>
</comment>
<reference evidence="13" key="1">
    <citation type="journal article" date="2022" name="Int. J. Syst. Evol. Microbiol.">
        <title>Apilactobacillus apisilvae sp. nov., Nicolia spurrieriana gen. nov. sp. nov., Bombilactobacillus folatiphilus sp. nov. and Bombilactobacillus thymidiniphilus sp. nov., four new lactic acid bacterial isolates from stingless bees Tetragonula carbonaria and Austroplebeia australis.</title>
        <authorList>
            <person name="Oliphant S.A."/>
            <person name="Watson-Haigh N.S."/>
            <person name="Sumby K.M."/>
            <person name="Gardner J."/>
            <person name="Groom S."/>
            <person name="Jiranek V."/>
        </authorList>
    </citation>
    <scope>NUCLEOTIDE SEQUENCE</scope>
    <source>
        <strain evidence="13">SG4_D2</strain>
    </source>
</reference>
<keyword evidence="4 9" id="KW-0460">Magnesium</keyword>
<dbReference type="InterPro" id="IPR022998">
    <property type="entry name" value="ThiamineP_synth_TenI"/>
</dbReference>
<evidence type="ECO:0000313" key="14">
    <source>
        <dbReference type="Proteomes" id="UP000831495"/>
    </source>
</evidence>
<proteinExistence type="inferred from homology"/>
<comment type="catalytic activity">
    <reaction evidence="8 9 10">
        <text>2-[(2R,5Z)-2-carboxy-4-methylthiazol-5(2H)-ylidene]ethyl phosphate + 4-amino-2-methyl-5-(diphosphooxymethyl)pyrimidine + 2 H(+) = thiamine phosphate + CO2 + diphosphate</text>
        <dbReference type="Rhea" id="RHEA:47844"/>
        <dbReference type="ChEBI" id="CHEBI:15378"/>
        <dbReference type="ChEBI" id="CHEBI:16526"/>
        <dbReference type="ChEBI" id="CHEBI:33019"/>
        <dbReference type="ChEBI" id="CHEBI:37575"/>
        <dbReference type="ChEBI" id="CHEBI:57841"/>
        <dbReference type="ChEBI" id="CHEBI:62899"/>
        <dbReference type="EC" id="2.5.1.3"/>
    </reaction>
</comment>
<evidence type="ECO:0000256" key="11">
    <source>
        <dbReference type="RuleBase" id="RU004253"/>
    </source>
</evidence>
<organism evidence="13 14">
    <name type="scientific">Bombilactobacillus folatiphilus</name>
    <dbReference type="NCBI Taxonomy" id="2923362"/>
    <lineage>
        <taxon>Bacteria</taxon>
        <taxon>Bacillati</taxon>
        <taxon>Bacillota</taxon>
        <taxon>Bacilli</taxon>
        <taxon>Lactobacillales</taxon>
        <taxon>Lactobacillaceae</taxon>
        <taxon>Bombilactobacillus</taxon>
    </lineage>
</organism>
<feature type="binding site" evidence="9">
    <location>
        <position position="79"/>
    </location>
    <ligand>
        <name>4-amino-2-methyl-5-(diphosphooxymethyl)pyrimidine</name>
        <dbReference type="ChEBI" id="CHEBI:57841"/>
    </ligand>
</feature>
<protein>
    <recommendedName>
        <fullName evidence="9">Thiamine-phosphate synthase</fullName>
        <shortName evidence="9">TP synthase</shortName>
        <shortName evidence="9">TPS</shortName>
        <ecNumber evidence="9">2.5.1.3</ecNumber>
    </recommendedName>
    <alternativeName>
        <fullName evidence="9">Thiamine-phosphate pyrophosphorylase</fullName>
        <shortName evidence="9">TMP pyrophosphorylase</shortName>
        <shortName evidence="9">TMP-PPase</shortName>
    </alternativeName>
</protein>
<comment type="pathway">
    <text evidence="1 9 11">Cofactor biosynthesis; thiamine diphosphate biosynthesis; thiamine phosphate from 4-amino-2-methyl-5-diphosphomethylpyrimidine and 4-methyl-5-(2-phosphoethyl)-thiazole: step 1/1.</text>
</comment>
<evidence type="ECO:0000313" key="13">
    <source>
        <dbReference type="EMBL" id="UQS82046.1"/>
    </source>
</evidence>
<dbReference type="CDD" id="cd00564">
    <property type="entry name" value="TMP_TenI"/>
    <property type="match status" value="1"/>
</dbReference>
<name>A0ABY4P8W6_9LACO</name>
<feature type="binding site" evidence="9">
    <location>
        <begin position="196"/>
        <end position="197"/>
    </location>
    <ligand>
        <name>2-[(2R,5Z)-2-carboxy-4-methylthiazol-5(2H)-ylidene]ethyl phosphate</name>
        <dbReference type="ChEBI" id="CHEBI:62899"/>
    </ligand>
</feature>
<dbReference type="InterPro" id="IPR036206">
    <property type="entry name" value="ThiamineP_synth_sf"/>
</dbReference>
<comment type="cofactor">
    <cofactor evidence="9">
        <name>Mg(2+)</name>
        <dbReference type="ChEBI" id="CHEBI:18420"/>
    </cofactor>
    <text evidence="9">Binds 1 Mg(2+) ion per subunit.</text>
</comment>
<feature type="binding site" evidence="9">
    <location>
        <position position="118"/>
    </location>
    <ligand>
        <name>4-amino-2-methyl-5-(diphosphooxymethyl)pyrimidine</name>
        <dbReference type="ChEBI" id="CHEBI:57841"/>
    </ligand>
</feature>
<evidence type="ECO:0000256" key="4">
    <source>
        <dbReference type="ARBA" id="ARBA00022842"/>
    </source>
</evidence>
<keyword evidence="5 9" id="KW-0784">Thiamine biosynthesis</keyword>
<keyword evidence="14" id="KW-1185">Reference proteome</keyword>
<dbReference type="PANTHER" id="PTHR20857">
    <property type="entry name" value="THIAMINE-PHOSPHATE PYROPHOSPHORYLASE"/>
    <property type="match status" value="1"/>
</dbReference>
<comment type="function">
    <text evidence="9">Condenses 4-methyl-5-(beta-hydroxyethyl)thiazole monophosphate (THZ-P) and 2-methyl-4-amino-5-hydroxymethyl pyrimidine pyrophosphate (HMP-PP) to form thiamine monophosphate (TMP).</text>
</comment>
<dbReference type="Pfam" id="PF02581">
    <property type="entry name" value="TMP-TENI"/>
    <property type="match status" value="1"/>
</dbReference>
<feature type="binding site" evidence="9">
    <location>
        <position position="176"/>
    </location>
    <ligand>
        <name>2-[(2R,5Z)-2-carboxy-4-methylthiazol-5(2H)-ylidene]ethyl phosphate</name>
        <dbReference type="ChEBI" id="CHEBI:62899"/>
    </ligand>
</feature>
<dbReference type="RefSeq" id="WP_249514316.1">
    <property type="nucleotide sequence ID" value="NZ_CP093366.1"/>
</dbReference>
<dbReference type="Gene3D" id="3.20.20.70">
    <property type="entry name" value="Aldolase class I"/>
    <property type="match status" value="1"/>
</dbReference>
<evidence type="ECO:0000256" key="5">
    <source>
        <dbReference type="ARBA" id="ARBA00022977"/>
    </source>
</evidence>
<comment type="catalytic activity">
    <reaction evidence="7 9 10">
        <text>2-(2-carboxy-4-methylthiazol-5-yl)ethyl phosphate + 4-amino-2-methyl-5-(diphosphooxymethyl)pyrimidine + 2 H(+) = thiamine phosphate + CO2 + diphosphate</text>
        <dbReference type="Rhea" id="RHEA:47848"/>
        <dbReference type="ChEBI" id="CHEBI:15378"/>
        <dbReference type="ChEBI" id="CHEBI:16526"/>
        <dbReference type="ChEBI" id="CHEBI:33019"/>
        <dbReference type="ChEBI" id="CHEBI:37575"/>
        <dbReference type="ChEBI" id="CHEBI:57841"/>
        <dbReference type="ChEBI" id="CHEBI:62890"/>
        <dbReference type="EC" id="2.5.1.3"/>
    </reaction>
</comment>
<feature type="binding site" evidence="9">
    <location>
        <position position="148"/>
    </location>
    <ligand>
        <name>4-amino-2-methyl-5-(diphosphooxymethyl)pyrimidine</name>
        <dbReference type="ChEBI" id="CHEBI:57841"/>
    </ligand>
</feature>
<accession>A0ABY4P8W6</accession>
<evidence type="ECO:0000256" key="3">
    <source>
        <dbReference type="ARBA" id="ARBA00022723"/>
    </source>
</evidence>
<evidence type="ECO:0000256" key="9">
    <source>
        <dbReference type="HAMAP-Rule" id="MF_00097"/>
    </source>
</evidence>
<comment type="similarity">
    <text evidence="9 10">Belongs to the thiamine-phosphate synthase family.</text>
</comment>
<dbReference type="EMBL" id="CP093366">
    <property type="protein sequence ID" value="UQS82046.1"/>
    <property type="molecule type" value="Genomic_DNA"/>
</dbReference>
<dbReference type="Proteomes" id="UP000831495">
    <property type="component" value="Chromosome"/>
</dbReference>
<evidence type="ECO:0000256" key="8">
    <source>
        <dbReference type="ARBA" id="ARBA00047883"/>
    </source>
</evidence>
<dbReference type="SUPFAM" id="SSF51391">
    <property type="entry name" value="Thiamin phosphate synthase"/>
    <property type="match status" value="1"/>
</dbReference>
<evidence type="ECO:0000259" key="12">
    <source>
        <dbReference type="Pfam" id="PF02581"/>
    </source>
</evidence>
<dbReference type="HAMAP" id="MF_00097">
    <property type="entry name" value="TMP_synthase"/>
    <property type="match status" value="1"/>
</dbReference>
<dbReference type="InterPro" id="IPR013785">
    <property type="entry name" value="Aldolase_TIM"/>
</dbReference>
<dbReference type="EC" id="2.5.1.3" evidence="9"/>
<dbReference type="GO" id="GO:0004789">
    <property type="term" value="F:thiamine-phosphate diphosphorylase activity"/>
    <property type="evidence" value="ECO:0007669"/>
    <property type="project" value="UniProtKB-EC"/>
</dbReference>
<keyword evidence="3 9" id="KW-0479">Metal-binding</keyword>
<evidence type="ECO:0000256" key="7">
    <source>
        <dbReference type="ARBA" id="ARBA00047851"/>
    </source>
</evidence>
<feature type="domain" description="Thiamine phosphate synthase/TenI" evidence="12">
    <location>
        <begin position="13"/>
        <end position="199"/>
    </location>
</feature>
<feature type="binding site" evidence="9">
    <location>
        <begin position="145"/>
        <end position="147"/>
    </location>
    <ligand>
        <name>2-[(2R,5Z)-2-carboxy-4-methylthiazol-5(2H)-ylidene]ethyl phosphate</name>
        <dbReference type="ChEBI" id="CHEBI:62899"/>
    </ligand>
</feature>
<keyword evidence="2 9" id="KW-0808">Transferase</keyword>